<keyword evidence="2" id="KW-0472">Membrane</keyword>
<comment type="caution">
    <text evidence="3">The sequence shown here is derived from an EMBL/GenBank/DDBJ whole genome shotgun (WGS) entry which is preliminary data.</text>
</comment>
<dbReference type="Pfam" id="PF19893">
    <property type="entry name" value="DUF6366"/>
    <property type="match status" value="1"/>
</dbReference>
<dbReference type="Proteomes" id="UP000255295">
    <property type="component" value="Unassembled WGS sequence"/>
</dbReference>
<keyword evidence="2" id="KW-1133">Transmembrane helix</keyword>
<feature type="region of interest" description="Disordered" evidence="1">
    <location>
        <begin position="1"/>
        <end position="49"/>
    </location>
</feature>
<feature type="transmembrane region" description="Helical" evidence="2">
    <location>
        <begin position="54"/>
        <end position="74"/>
    </location>
</feature>
<sequence length="75" mass="8142">MKKEEEVQFEKRGAFMSEQERENLKAKEQRKNPGGALNSASAQAHTGSPSKGCLVNIGSIIMIIVIILLVKACAN</sequence>
<keyword evidence="2" id="KW-0812">Transmembrane</keyword>
<proteinExistence type="predicted"/>
<evidence type="ECO:0000256" key="1">
    <source>
        <dbReference type="SAM" id="MobiDB-lite"/>
    </source>
</evidence>
<organism evidence="3 4">
    <name type="scientific">Lysinibacillus sphaericus</name>
    <name type="common">Bacillus sphaericus</name>
    <dbReference type="NCBI Taxonomy" id="1421"/>
    <lineage>
        <taxon>Bacteria</taxon>
        <taxon>Bacillati</taxon>
        <taxon>Bacillota</taxon>
        <taxon>Bacilli</taxon>
        <taxon>Bacillales</taxon>
        <taxon>Bacillaceae</taxon>
        <taxon>Lysinibacillus</taxon>
    </lineage>
</organism>
<dbReference type="InterPro" id="IPR045946">
    <property type="entry name" value="DUF6366"/>
</dbReference>
<feature type="compositionally biased region" description="Basic and acidic residues" evidence="1">
    <location>
        <begin position="1"/>
        <end position="31"/>
    </location>
</feature>
<evidence type="ECO:0000256" key="2">
    <source>
        <dbReference type="SAM" id="Phobius"/>
    </source>
</evidence>
<dbReference type="EMBL" id="UFSZ01000001">
    <property type="protein sequence ID" value="SUV15262.1"/>
    <property type="molecule type" value="Genomic_DNA"/>
</dbReference>
<evidence type="ECO:0000313" key="3">
    <source>
        <dbReference type="EMBL" id="SUV15262.1"/>
    </source>
</evidence>
<feature type="compositionally biased region" description="Polar residues" evidence="1">
    <location>
        <begin position="38"/>
        <end position="49"/>
    </location>
</feature>
<gene>
    <name evidence="3" type="ORF">NCTC10338_00326</name>
</gene>
<name>A0AAJ4ZRZ6_LYSSH</name>
<protein>
    <submittedName>
        <fullName evidence="3">Uncharacterized protein</fullName>
    </submittedName>
</protein>
<reference evidence="3 4" key="1">
    <citation type="submission" date="2018-06" db="EMBL/GenBank/DDBJ databases">
        <authorList>
            <consortium name="Pathogen Informatics"/>
            <person name="Doyle S."/>
        </authorList>
    </citation>
    <scope>NUCLEOTIDE SEQUENCE [LARGE SCALE GENOMIC DNA]</scope>
    <source>
        <strain evidence="3 4">NCTC10338</strain>
    </source>
</reference>
<evidence type="ECO:0000313" key="4">
    <source>
        <dbReference type="Proteomes" id="UP000255295"/>
    </source>
</evidence>
<accession>A0AAJ4ZRZ6</accession>
<dbReference type="AlphaFoldDB" id="A0AAJ4ZRZ6"/>